<dbReference type="InterPro" id="IPR036390">
    <property type="entry name" value="WH_DNA-bd_sf"/>
</dbReference>
<dbReference type="PANTHER" id="PTHR38445">
    <property type="entry name" value="HTH-TYPE TRANSCRIPTIONAL REPRESSOR YTRA"/>
    <property type="match status" value="1"/>
</dbReference>
<dbReference type="InterPro" id="IPR036388">
    <property type="entry name" value="WH-like_DNA-bd_sf"/>
</dbReference>
<dbReference type="RefSeq" id="WP_263572928.1">
    <property type="nucleotide sequence ID" value="NZ_JAJIRN010000009.1"/>
</dbReference>
<accession>A0ABT2YJV5</accession>
<name>A0ABT2YJV5_9BURK</name>
<feature type="domain" description="HTH gntR-type" evidence="4">
    <location>
        <begin position="8"/>
        <end position="76"/>
    </location>
</feature>
<evidence type="ECO:0000256" key="3">
    <source>
        <dbReference type="ARBA" id="ARBA00023163"/>
    </source>
</evidence>
<dbReference type="PROSITE" id="PS50949">
    <property type="entry name" value="HTH_GNTR"/>
    <property type="match status" value="1"/>
</dbReference>
<reference evidence="5 6" key="1">
    <citation type="submission" date="2021-11" db="EMBL/GenBank/DDBJ databases">
        <authorList>
            <person name="Liang Q."/>
            <person name="Mou H."/>
            <person name="Liu Z."/>
        </authorList>
    </citation>
    <scope>NUCLEOTIDE SEQUENCE [LARGE SCALE GENOMIC DNA]</scope>
    <source>
        <strain evidence="5 6">CHU3</strain>
    </source>
</reference>
<evidence type="ECO:0000256" key="2">
    <source>
        <dbReference type="ARBA" id="ARBA00023125"/>
    </source>
</evidence>
<evidence type="ECO:0000256" key="1">
    <source>
        <dbReference type="ARBA" id="ARBA00023015"/>
    </source>
</evidence>
<dbReference type="SUPFAM" id="SSF46785">
    <property type="entry name" value="Winged helix' DNA-binding domain"/>
    <property type="match status" value="1"/>
</dbReference>
<dbReference type="SMART" id="SM00345">
    <property type="entry name" value="HTH_GNTR"/>
    <property type="match status" value="1"/>
</dbReference>
<dbReference type="CDD" id="cd07377">
    <property type="entry name" value="WHTH_GntR"/>
    <property type="match status" value="1"/>
</dbReference>
<keyword evidence="3" id="KW-0804">Transcription</keyword>
<dbReference type="EMBL" id="JAJIRN010000009">
    <property type="protein sequence ID" value="MCV2370342.1"/>
    <property type="molecule type" value="Genomic_DNA"/>
</dbReference>
<protein>
    <submittedName>
        <fullName evidence="5">GntR family transcriptional regulator</fullName>
    </submittedName>
</protein>
<keyword evidence="2" id="KW-0238">DNA-binding</keyword>
<dbReference type="Gene3D" id="6.10.250.1220">
    <property type="match status" value="1"/>
</dbReference>
<organism evidence="5 6">
    <name type="scientific">Roseateles oligotrophus</name>
    <dbReference type="NCBI Taxonomy" id="1769250"/>
    <lineage>
        <taxon>Bacteria</taxon>
        <taxon>Pseudomonadati</taxon>
        <taxon>Pseudomonadota</taxon>
        <taxon>Betaproteobacteria</taxon>
        <taxon>Burkholderiales</taxon>
        <taxon>Sphaerotilaceae</taxon>
        <taxon>Roseateles</taxon>
    </lineage>
</organism>
<dbReference type="PANTHER" id="PTHR38445:SF10">
    <property type="entry name" value="GNTR-FAMILY TRANSCRIPTIONAL REGULATOR"/>
    <property type="match status" value="1"/>
</dbReference>
<dbReference type="InterPro" id="IPR000524">
    <property type="entry name" value="Tscrpt_reg_HTH_GntR"/>
</dbReference>
<evidence type="ECO:0000313" key="5">
    <source>
        <dbReference type="EMBL" id="MCV2370342.1"/>
    </source>
</evidence>
<proteinExistence type="predicted"/>
<gene>
    <name evidence="5" type="ORF">LNV07_19865</name>
</gene>
<dbReference type="Pfam" id="PF00392">
    <property type="entry name" value="GntR"/>
    <property type="match status" value="1"/>
</dbReference>
<keyword evidence="1" id="KW-0805">Transcription regulation</keyword>
<dbReference type="Gene3D" id="1.10.10.10">
    <property type="entry name" value="Winged helix-like DNA-binding domain superfamily/Winged helix DNA-binding domain"/>
    <property type="match status" value="1"/>
</dbReference>
<evidence type="ECO:0000313" key="6">
    <source>
        <dbReference type="Proteomes" id="UP001209701"/>
    </source>
</evidence>
<keyword evidence="6" id="KW-1185">Reference proteome</keyword>
<sequence length="116" mass="13188">MHNWNDTAPIYQQLADRLAVQLLDGEPPEGDAMPSVRKLASQYLINPLTVSRALQSLVDNGLVESRRGIGMYVRGGARARLRQSEREQFLQTEWPLLREKLQRLGLSASDLTWETK</sequence>
<dbReference type="Proteomes" id="UP001209701">
    <property type="component" value="Unassembled WGS sequence"/>
</dbReference>
<evidence type="ECO:0000259" key="4">
    <source>
        <dbReference type="PROSITE" id="PS50949"/>
    </source>
</evidence>
<comment type="caution">
    <text evidence="5">The sequence shown here is derived from an EMBL/GenBank/DDBJ whole genome shotgun (WGS) entry which is preliminary data.</text>
</comment>